<name>A0A135ULR8_9PEZI</name>
<evidence type="ECO:0000313" key="1">
    <source>
        <dbReference type="EMBL" id="KXH61315.1"/>
    </source>
</evidence>
<dbReference type="Proteomes" id="UP000070121">
    <property type="component" value="Unassembled WGS sequence"/>
</dbReference>
<protein>
    <recommendedName>
        <fullName evidence="3">C2H2-type domain-containing protein</fullName>
    </recommendedName>
</protein>
<organism evidence="1 2">
    <name type="scientific">Colletotrichum salicis</name>
    <dbReference type="NCBI Taxonomy" id="1209931"/>
    <lineage>
        <taxon>Eukaryota</taxon>
        <taxon>Fungi</taxon>
        <taxon>Dikarya</taxon>
        <taxon>Ascomycota</taxon>
        <taxon>Pezizomycotina</taxon>
        <taxon>Sordariomycetes</taxon>
        <taxon>Hypocreomycetidae</taxon>
        <taxon>Glomerellales</taxon>
        <taxon>Glomerellaceae</taxon>
        <taxon>Colletotrichum</taxon>
        <taxon>Colletotrichum acutatum species complex</taxon>
    </lineage>
</organism>
<dbReference type="EMBL" id="JFFI01001293">
    <property type="protein sequence ID" value="KXH61315.1"/>
    <property type="molecule type" value="Genomic_DNA"/>
</dbReference>
<dbReference type="AlphaFoldDB" id="A0A135ULR8"/>
<dbReference type="OrthoDB" id="4851236at2759"/>
<gene>
    <name evidence="1" type="ORF">CSAL01_09046</name>
</gene>
<sequence>MPATWNNAPSKLRCEEAGCKNRTYTTRSNLARHIKAKHGEPVQMPCGMIRQDHRSNSLRHQLRSGNAPPPTLDIVGAPILDDTLGVFGAPTLGDALGELDDIFDNIDIPILDDPLDEFDNALGIVSKEFNNEHDTISDHYYGFF</sequence>
<proteinExistence type="predicted"/>
<reference evidence="1 2" key="1">
    <citation type="submission" date="2014-02" db="EMBL/GenBank/DDBJ databases">
        <title>The genome sequence of Colletotrichum salicis CBS 607.94.</title>
        <authorList>
            <person name="Baroncelli R."/>
            <person name="Thon M.R."/>
        </authorList>
    </citation>
    <scope>NUCLEOTIDE SEQUENCE [LARGE SCALE GENOMIC DNA]</scope>
    <source>
        <strain evidence="1 2">CBS 607.94</strain>
    </source>
</reference>
<accession>A0A135ULR8</accession>
<evidence type="ECO:0000313" key="2">
    <source>
        <dbReference type="Proteomes" id="UP000070121"/>
    </source>
</evidence>
<keyword evidence="2" id="KW-1185">Reference proteome</keyword>
<evidence type="ECO:0008006" key="3">
    <source>
        <dbReference type="Google" id="ProtNLM"/>
    </source>
</evidence>
<comment type="caution">
    <text evidence="1">The sequence shown here is derived from an EMBL/GenBank/DDBJ whole genome shotgun (WGS) entry which is preliminary data.</text>
</comment>